<dbReference type="AlphaFoldDB" id="A0A317XQP9"/>
<dbReference type="Proteomes" id="UP000246740">
    <property type="component" value="Unassembled WGS sequence"/>
</dbReference>
<sequence length="335" mass="36944">MGKRLDESRGLGDFEDDLRVIVDYEVQILRHMLRDRLEWDLCSPLTPESFAAKLCADLGLTGEAQPLISNSVREQLINHKRAALELGLVGNGRVLDEKQKEMEAAWADLHAEKLEKQRRKLERGDTNTSVTTTVSQIGTEVNSTRESSAQPANVEDTEAERQPPQQNGTTEAAEDGDKVAEGADAKGAEDEDEEDVETLHLTATATAVPTREGTSTPALQLSGGPGITATRSSARLSQLAAAAASPTAETPPPAQPKLSATQRLNNASYTVREILTRGPRPLEGIWRDWNDSREFGPLMERLNDDDLEKLEEANIRASRRNRREAQRASHGRRRR</sequence>
<feature type="compositionally biased region" description="Basic and acidic residues" evidence="1">
    <location>
        <begin position="175"/>
        <end position="188"/>
    </location>
</feature>
<name>A0A317XQP9_9BASI</name>
<evidence type="ECO:0000313" key="2">
    <source>
        <dbReference type="EMBL" id="PWZ00432.1"/>
    </source>
</evidence>
<evidence type="ECO:0000256" key="1">
    <source>
        <dbReference type="SAM" id="MobiDB-lite"/>
    </source>
</evidence>
<dbReference type="EMBL" id="KZ819192">
    <property type="protein sequence ID" value="PWZ00432.1"/>
    <property type="molecule type" value="Genomic_DNA"/>
</dbReference>
<gene>
    <name evidence="2" type="ORF">BCV70DRAFT_199712</name>
</gene>
<dbReference type="STRING" id="1882483.A0A317XQP9"/>
<organism evidence="2 3">
    <name type="scientific">Testicularia cyperi</name>
    <dbReference type="NCBI Taxonomy" id="1882483"/>
    <lineage>
        <taxon>Eukaryota</taxon>
        <taxon>Fungi</taxon>
        <taxon>Dikarya</taxon>
        <taxon>Basidiomycota</taxon>
        <taxon>Ustilaginomycotina</taxon>
        <taxon>Ustilaginomycetes</taxon>
        <taxon>Ustilaginales</taxon>
        <taxon>Anthracoideaceae</taxon>
        <taxon>Testicularia</taxon>
    </lineage>
</organism>
<keyword evidence="3" id="KW-1185">Reference proteome</keyword>
<dbReference type="InParanoid" id="A0A317XQP9"/>
<feature type="compositionally biased region" description="Polar residues" evidence="1">
    <location>
        <begin position="201"/>
        <end position="219"/>
    </location>
</feature>
<dbReference type="OrthoDB" id="9834376at2759"/>
<feature type="compositionally biased region" description="Polar residues" evidence="1">
    <location>
        <begin position="126"/>
        <end position="151"/>
    </location>
</feature>
<proteinExistence type="predicted"/>
<feature type="compositionally biased region" description="Low complexity" evidence="1">
    <location>
        <begin position="229"/>
        <end position="248"/>
    </location>
</feature>
<dbReference type="InterPro" id="IPR006939">
    <property type="entry name" value="SNF5"/>
</dbReference>
<dbReference type="Pfam" id="PF04855">
    <property type="entry name" value="SNF5"/>
    <property type="match status" value="1"/>
</dbReference>
<feature type="region of interest" description="Disordered" evidence="1">
    <location>
        <begin position="313"/>
        <end position="335"/>
    </location>
</feature>
<protein>
    <submittedName>
        <fullName evidence="2">SNF5-domain-containing protein</fullName>
    </submittedName>
</protein>
<feature type="region of interest" description="Disordered" evidence="1">
    <location>
        <begin position="117"/>
        <end position="264"/>
    </location>
</feature>
<dbReference type="GO" id="GO:0000228">
    <property type="term" value="C:nuclear chromosome"/>
    <property type="evidence" value="ECO:0007669"/>
    <property type="project" value="InterPro"/>
</dbReference>
<evidence type="ECO:0000313" key="3">
    <source>
        <dbReference type="Proteomes" id="UP000246740"/>
    </source>
</evidence>
<reference evidence="2 3" key="1">
    <citation type="journal article" date="2018" name="Mol. Biol. Evol.">
        <title>Broad Genomic Sampling Reveals a Smut Pathogenic Ancestry of the Fungal Clade Ustilaginomycotina.</title>
        <authorList>
            <person name="Kijpornyongpan T."/>
            <person name="Mondo S.J."/>
            <person name="Barry K."/>
            <person name="Sandor L."/>
            <person name="Lee J."/>
            <person name="Lipzen A."/>
            <person name="Pangilinan J."/>
            <person name="LaButti K."/>
            <person name="Hainaut M."/>
            <person name="Henrissat B."/>
            <person name="Grigoriev I.V."/>
            <person name="Spatafora J.W."/>
            <person name="Aime M.C."/>
        </authorList>
    </citation>
    <scope>NUCLEOTIDE SEQUENCE [LARGE SCALE GENOMIC DNA]</scope>
    <source>
        <strain evidence="2 3">MCA 3645</strain>
    </source>
</reference>
<dbReference type="GO" id="GO:0006338">
    <property type="term" value="P:chromatin remodeling"/>
    <property type="evidence" value="ECO:0007669"/>
    <property type="project" value="InterPro"/>
</dbReference>
<accession>A0A317XQP9</accession>